<proteinExistence type="predicted"/>
<evidence type="ECO:0000313" key="2">
    <source>
        <dbReference type="Proteomes" id="UP000036681"/>
    </source>
</evidence>
<evidence type="ECO:0000256" key="1">
    <source>
        <dbReference type="SAM" id="SignalP"/>
    </source>
</evidence>
<name>A0A0M3IEG1_ASCLU</name>
<feature type="signal peptide" evidence="1">
    <location>
        <begin position="1"/>
        <end position="20"/>
    </location>
</feature>
<accession>A0A0M3IEG1</accession>
<keyword evidence="1" id="KW-0732">Signal</keyword>
<keyword evidence="2" id="KW-1185">Reference proteome</keyword>
<sequence>MCAKLALICCLATIFLCILAEDVTTVPTNETDKVEQSPVSATASSDILTVMLTGEKCYV</sequence>
<organism evidence="2 3">
    <name type="scientific">Ascaris lumbricoides</name>
    <name type="common">Giant roundworm</name>
    <dbReference type="NCBI Taxonomy" id="6252"/>
    <lineage>
        <taxon>Eukaryota</taxon>
        <taxon>Metazoa</taxon>
        <taxon>Ecdysozoa</taxon>
        <taxon>Nematoda</taxon>
        <taxon>Chromadorea</taxon>
        <taxon>Rhabditida</taxon>
        <taxon>Spirurina</taxon>
        <taxon>Ascaridomorpha</taxon>
        <taxon>Ascaridoidea</taxon>
        <taxon>Ascarididae</taxon>
        <taxon>Ascaris</taxon>
    </lineage>
</organism>
<dbReference type="AlphaFoldDB" id="A0A0M3IEG1"/>
<protein>
    <submittedName>
        <fullName evidence="3">Widespread mucin</fullName>
    </submittedName>
</protein>
<dbReference type="Proteomes" id="UP000036681">
    <property type="component" value="Unplaced"/>
</dbReference>
<feature type="chain" id="PRO_5005657157" evidence="1">
    <location>
        <begin position="21"/>
        <end position="59"/>
    </location>
</feature>
<reference evidence="3" key="1">
    <citation type="submission" date="2017-02" db="UniProtKB">
        <authorList>
            <consortium name="WormBaseParasite"/>
        </authorList>
    </citation>
    <scope>IDENTIFICATION</scope>
</reference>
<dbReference type="WBParaSite" id="ALUE_0001648401-mRNA-1">
    <property type="protein sequence ID" value="ALUE_0001648401-mRNA-1"/>
    <property type="gene ID" value="ALUE_0001648401"/>
</dbReference>
<evidence type="ECO:0000313" key="3">
    <source>
        <dbReference type="WBParaSite" id="ALUE_0001648401-mRNA-1"/>
    </source>
</evidence>